<keyword evidence="2" id="KW-0732">Signal</keyword>
<feature type="signal peptide" evidence="2">
    <location>
        <begin position="1"/>
        <end position="28"/>
    </location>
</feature>
<organism evidence="3 4">
    <name type="scientific">Marinobacterium aestuariivivens</name>
    <dbReference type="NCBI Taxonomy" id="1698799"/>
    <lineage>
        <taxon>Bacteria</taxon>
        <taxon>Pseudomonadati</taxon>
        <taxon>Pseudomonadota</taxon>
        <taxon>Gammaproteobacteria</taxon>
        <taxon>Oceanospirillales</taxon>
        <taxon>Oceanospirillaceae</taxon>
        <taxon>Marinobacterium</taxon>
    </lineage>
</organism>
<proteinExistence type="predicted"/>
<name>A0ABW2A424_9GAMM</name>
<reference evidence="4" key="1">
    <citation type="journal article" date="2019" name="Int. J. Syst. Evol. Microbiol.">
        <title>The Global Catalogue of Microorganisms (GCM) 10K type strain sequencing project: providing services to taxonomists for standard genome sequencing and annotation.</title>
        <authorList>
            <consortium name="The Broad Institute Genomics Platform"/>
            <consortium name="The Broad Institute Genome Sequencing Center for Infectious Disease"/>
            <person name="Wu L."/>
            <person name="Ma J."/>
        </authorList>
    </citation>
    <scope>NUCLEOTIDE SEQUENCE [LARGE SCALE GENOMIC DNA]</scope>
    <source>
        <strain evidence="4">NBRC 111756</strain>
    </source>
</reference>
<evidence type="ECO:0000256" key="2">
    <source>
        <dbReference type="SAM" id="SignalP"/>
    </source>
</evidence>
<protein>
    <submittedName>
        <fullName evidence="3">Uncharacterized protein</fullName>
    </submittedName>
</protein>
<feature type="region of interest" description="Disordered" evidence="1">
    <location>
        <begin position="31"/>
        <end position="59"/>
    </location>
</feature>
<accession>A0ABW2A424</accession>
<dbReference type="Proteomes" id="UP001596422">
    <property type="component" value="Unassembled WGS sequence"/>
</dbReference>
<evidence type="ECO:0000256" key="1">
    <source>
        <dbReference type="SAM" id="MobiDB-lite"/>
    </source>
</evidence>
<feature type="chain" id="PRO_5046832603" evidence="2">
    <location>
        <begin position="29"/>
        <end position="128"/>
    </location>
</feature>
<gene>
    <name evidence="3" type="ORF">ACFQDL_20595</name>
</gene>
<evidence type="ECO:0000313" key="3">
    <source>
        <dbReference type="EMBL" id="MFC6672199.1"/>
    </source>
</evidence>
<dbReference type="EMBL" id="JBHSWE010000001">
    <property type="protein sequence ID" value="MFC6672199.1"/>
    <property type="molecule type" value="Genomic_DNA"/>
</dbReference>
<sequence>MHAPDNRATATALAITMISLSLTAPLQAASRYQPGEEYPGGSTSQPVGRPRDAFSQPSATLPFEQRLDFHVGKSLFEKLWVASPPPPPPATVWDRCSTPAPAPAVTCTTAAVTRRPRRRAMPFRCSCA</sequence>
<dbReference type="RefSeq" id="WP_379910655.1">
    <property type="nucleotide sequence ID" value="NZ_JBHSWE010000001.1"/>
</dbReference>
<keyword evidence="4" id="KW-1185">Reference proteome</keyword>
<evidence type="ECO:0000313" key="4">
    <source>
        <dbReference type="Proteomes" id="UP001596422"/>
    </source>
</evidence>
<comment type="caution">
    <text evidence="3">The sequence shown here is derived from an EMBL/GenBank/DDBJ whole genome shotgun (WGS) entry which is preliminary data.</text>
</comment>